<gene>
    <name evidence="2" type="ORF">FAZ95_12815</name>
</gene>
<accession>A0A4P8IQQ9</accession>
<feature type="signal peptide" evidence="1">
    <location>
        <begin position="1"/>
        <end position="27"/>
    </location>
</feature>
<reference evidence="2 3" key="1">
    <citation type="submission" date="2019-05" db="EMBL/GenBank/DDBJ databases">
        <title>Burkholderia sp. DHOD12, isolated from subtropical forest soil.</title>
        <authorList>
            <person name="Gao Z.-H."/>
            <person name="Qiu L.-H."/>
        </authorList>
    </citation>
    <scope>NUCLEOTIDE SEQUENCE [LARGE SCALE GENOMIC DNA]</scope>
    <source>
        <strain evidence="2 3">DHOD12</strain>
    </source>
</reference>
<protein>
    <submittedName>
        <fullName evidence="2">DUF2844 domain-containing protein</fullName>
    </submittedName>
</protein>
<keyword evidence="1" id="KW-0732">Signal</keyword>
<dbReference type="EMBL" id="CP040077">
    <property type="protein sequence ID" value="QCP49985.1"/>
    <property type="molecule type" value="Genomic_DNA"/>
</dbReference>
<dbReference type="KEGG" id="tvl:FAZ95_12815"/>
<dbReference type="OrthoDB" id="7561239at2"/>
<dbReference type="Pfam" id="PF11005">
    <property type="entry name" value="DUF2844"/>
    <property type="match status" value="1"/>
</dbReference>
<organism evidence="2 3">
    <name type="scientific">Trinickia violacea</name>
    <dbReference type="NCBI Taxonomy" id="2571746"/>
    <lineage>
        <taxon>Bacteria</taxon>
        <taxon>Pseudomonadati</taxon>
        <taxon>Pseudomonadota</taxon>
        <taxon>Betaproteobacteria</taxon>
        <taxon>Burkholderiales</taxon>
        <taxon>Burkholderiaceae</taxon>
        <taxon>Trinickia</taxon>
    </lineage>
</organism>
<evidence type="ECO:0000256" key="1">
    <source>
        <dbReference type="SAM" id="SignalP"/>
    </source>
</evidence>
<dbReference type="AlphaFoldDB" id="A0A4P8IQQ9"/>
<evidence type="ECO:0000313" key="3">
    <source>
        <dbReference type="Proteomes" id="UP000298656"/>
    </source>
</evidence>
<name>A0A4P8IQQ9_9BURK</name>
<dbReference type="RefSeq" id="WP_137332808.1">
    <property type="nucleotide sequence ID" value="NZ_CP040077.1"/>
</dbReference>
<feature type="chain" id="PRO_5020370300" evidence="1">
    <location>
        <begin position="28"/>
        <end position="153"/>
    </location>
</feature>
<sequence>MRSTTPARAAWLAALALSMTFCTSAHAQLGGTRAALAGMPAARALTQSNGAEGALSITTTVDDGGTTIREYATANGRIVAYTWDGPTMPDLHKLLGARFESFQSGAATSLNRHAGRVQQGDFVVESGGQMRSYIGRAWLPGALPAGVSIDDLR</sequence>
<evidence type="ECO:0000313" key="2">
    <source>
        <dbReference type="EMBL" id="QCP49985.1"/>
    </source>
</evidence>
<keyword evidence="3" id="KW-1185">Reference proteome</keyword>
<dbReference type="Proteomes" id="UP000298656">
    <property type="component" value="Chromosome 1"/>
</dbReference>
<dbReference type="InterPro" id="IPR021267">
    <property type="entry name" value="DUF2844"/>
</dbReference>
<proteinExistence type="predicted"/>